<name>A0A4U0Z8P3_9ALTE</name>
<dbReference type="EMBL" id="SWCO01000009">
    <property type="protein sequence ID" value="TKB02059.1"/>
    <property type="molecule type" value="Genomic_DNA"/>
</dbReference>
<dbReference type="OrthoDB" id="6888544at2"/>
<sequence>MQNKNEKDVFIDACRTQLVSLYNASKEGKKVEAEKYRVQGFMHAGELMGLISKEEGRALIADLHIEVFGETINERAERKRKLDALKETDLDAYFAIPAIERR</sequence>
<proteinExistence type="predicted"/>
<evidence type="ECO:0000313" key="2">
    <source>
        <dbReference type="Proteomes" id="UP000305471"/>
    </source>
</evidence>
<evidence type="ECO:0000313" key="1">
    <source>
        <dbReference type="EMBL" id="TKB02059.1"/>
    </source>
</evidence>
<accession>A0A4U0Z8P3</accession>
<gene>
    <name evidence="1" type="ORF">E5672_16300</name>
</gene>
<organism evidence="1 2">
    <name type="scientific">Alteromonas portus</name>
    <dbReference type="NCBI Taxonomy" id="2565549"/>
    <lineage>
        <taxon>Bacteria</taxon>
        <taxon>Pseudomonadati</taxon>
        <taxon>Pseudomonadota</taxon>
        <taxon>Gammaproteobacteria</taxon>
        <taxon>Alteromonadales</taxon>
        <taxon>Alteromonadaceae</taxon>
        <taxon>Alteromonas/Salinimonas group</taxon>
        <taxon>Alteromonas</taxon>
    </lineage>
</organism>
<protein>
    <submittedName>
        <fullName evidence="1">Uncharacterized protein</fullName>
    </submittedName>
</protein>
<dbReference type="Proteomes" id="UP000305471">
    <property type="component" value="Unassembled WGS sequence"/>
</dbReference>
<comment type="caution">
    <text evidence="1">The sequence shown here is derived from an EMBL/GenBank/DDBJ whole genome shotgun (WGS) entry which is preliminary data.</text>
</comment>
<dbReference type="AlphaFoldDB" id="A0A4U0Z8P3"/>
<dbReference type="RefSeq" id="WP_136783174.1">
    <property type="nucleotide sequence ID" value="NZ_JBMQEY010000008.1"/>
</dbReference>
<keyword evidence="2" id="KW-1185">Reference proteome</keyword>
<reference evidence="1 2" key="1">
    <citation type="submission" date="2019-04" db="EMBL/GenBank/DDBJ databases">
        <title>Alteromonas portus sp. nov., an alginate lyase-excreting marine bacterium.</title>
        <authorList>
            <person name="Huang H."/>
            <person name="Mo K."/>
            <person name="Bao S."/>
        </authorList>
    </citation>
    <scope>NUCLEOTIDE SEQUENCE [LARGE SCALE GENOMIC DNA]</scope>
    <source>
        <strain evidence="1 2">HB161718</strain>
    </source>
</reference>